<comment type="similarity">
    <text evidence="3 10">Belongs to the FliL family.</text>
</comment>
<keyword evidence="8 10" id="KW-1133">Transmembrane helix</keyword>
<evidence type="ECO:0000256" key="1">
    <source>
        <dbReference type="ARBA" id="ARBA00002254"/>
    </source>
</evidence>
<keyword evidence="7 10" id="KW-0283">Flagellar rotation</keyword>
<dbReference type="PANTHER" id="PTHR35091:SF2">
    <property type="entry name" value="FLAGELLAR PROTEIN FLIL"/>
    <property type="match status" value="1"/>
</dbReference>
<organism evidence="11 12">
    <name type="scientific">Rugamonas rubra</name>
    <dbReference type="NCBI Taxonomy" id="758825"/>
    <lineage>
        <taxon>Bacteria</taxon>
        <taxon>Pseudomonadati</taxon>
        <taxon>Pseudomonadota</taxon>
        <taxon>Betaproteobacteria</taxon>
        <taxon>Burkholderiales</taxon>
        <taxon>Oxalobacteraceae</taxon>
        <taxon>Telluria group</taxon>
        <taxon>Rugamonas</taxon>
    </lineage>
</organism>
<dbReference type="Pfam" id="PF03748">
    <property type="entry name" value="FliL"/>
    <property type="match status" value="1"/>
</dbReference>
<evidence type="ECO:0000313" key="11">
    <source>
        <dbReference type="EMBL" id="SFL65519.1"/>
    </source>
</evidence>
<evidence type="ECO:0000256" key="7">
    <source>
        <dbReference type="ARBA" id="ARBA00022779"/>
    </source>
</evidence>
<dbReference type="PANTHER" id="PTHR35091">
    <property type="entry name" value="FLAGELLAR PROTEIN FLIL"/>
    <property type="match status" value="1"/>
</dbReference>
<keyword evidence="9 10" id="KW-0472">Membrane</keyword>
<gene>
    <name evidence="11" type="ORF">SAMN02982985_00988</name>
</gene>
<dbReference type="Proteomes" id="UP000199470">
    <property type="component" value="Unassembled WGS sequence"/>
</dbReference>
<keyword evidence="4" id="KW-1003">Cell membrane</keyword>
<dbReference type="GO" id="GO:0009425">
    <property type="term" value="C:bacterial-type flagellum basal body"/>
    <property type="evidence" value="ECO:0007669"/>
    <property type="project" value="InterPro"/>
</dbReference>
<evidence type="ECO:0000256" key="10">
    <source>
        <dbReference type="RuleBase" id="RU364125"/>
    </source>
</evidence>
<keyword evidence="10" id="KW-0997">Cell inner membrane</keyword>
<name>A0A1I4JG26_9BURK</name>
<feature type="transmembrane region" description="Helical" evidence="10">
    <location>
        <begin position="24"/>
        <end position="46"/>
    </location>
</feature>
<dbReference type="NCBIfam" id="NF005435">
    <property type="entry name" value="PRK07021.1"/>
    <property type="match status" value="1"/>
</dbReference>
<dbReference type="AlphaFoldDB" id="A0A1I4JG26"/>
<keyword evidence="5 10" id="KW-0145">Chemotaxis</keyword>
<evidence type="ECO:0000256" key="4">
    <source>
        <dbReference type="ARBA" id="ARBA00022475"/>
    </source>
</evidence>
<comment type="subcellular location">
    <subcellularLocation>
        <location evidence="10">Cell inner membrane</location>
    </subcellularLocation>
    <subcellularLocation>
        <location evidence="2">Cell membrane</location>
        <topology evidence="2">Single-pass membrane protein</topology>
    </subcellularLocation>
</comment>
<dbReference type="InterPro" id="IPR005503">
    <property type="entry name" value="FliL"/>
</dbReference>
<dbReference type="GO" id="GO:0006935">
    <property type="term" value="P:chemotaxis"/>
    <property type="evidence" value="ECO:0007669"/>
    <property type="project" value="UniProtKB-KW"/>
</dbReference>
<accession>A0A1I4JG26</accession>
<keyword evidence="6 10" id="KW-0812">Transmembrane</keyword>
<sequence>MKANPKMKADAKADAAPAGGKKKLLIIIIAGVLVLLGGGGAAWFFMHGKSGDEAPAKPKHKEASKSGPPVFVPIEPFTVNLQPGEDGADQYLQLSFTLQVSGLEEVEVIKNNMPKVRSRMLLLLSGKHANEINTPEGKKQLSDEIIEQARKPFEERGAQQDVSDVLYTSFIIQ</sequence>
<dbReference type="STRING" id="758825.SAMN02982985_00988"/>
<keyword evidence="11" id="KW-0966">Cell projection</keyword>
<evidence type="ECO:0000313" key="12">
    <source>
        <dbReference type="Proteomes" id="UP000199470"/>
    </source>
</evidence>
<dbReference type="GO" id="GO:0071978">
    <property type="term" value="P:bacterial-type flagellum-dependent swarming motility"/>
    <property type="evidence" value="ECO:0007669"/>
    <property type="project" value="TreeGrafter"/>
</dbReference>
<proteinExistence type="inferred from homology"/>
<evidence type="ECO:0000256" key="9">
    <source>
        <dbReference type="ARBA" id="ARBA00023136"/>
    </source>
</evidence>
<evidence type="ECO:0000256" key="2">
    <source>
        <dbReference type="ARBA" id="ARBA00004162"/>
    </source>
</evidence>
<protein>
    <recommendedName>
        <fullName evidence="10">Flagellar protein FliL</fullName>
    </recommendedName>
</protein>
<keyword evidence="11" id="KW-0969">Cilium</keyword>
<evidence type="ECO:0000256" key="6">
    <source>
        <dbReference type="ARBA" id="ARBA00022692"/>
    </source>
</evidence>
<dbReference type="EMBL" id="FOTW01000006">
    <property type="protein sequence ID" value="SFL65519.1"/>
    <property type="molecule type" value="Genomic_DNA"/>
</dbReference>
<comment type="function">
    <text evidence="1 10">Controls the rotational direction of flagella during chemotaxis.</text>
</comment>
<reference evidence="11 12" key="1">
    <citation type="submission" date="2016-10" db="EMBL/GenBank/DDBJ databases">
        <authorList>
            <person name="de Groot N.N."/>
        </authorList>
    </citation>
    <scope>NUCLEOTIDE SEQUENCE [LARGE SCALE GENOMIC DNA]</scope>
    <source>
        <strain evidence="11 12">ATCC 43154</strain>
    </source>
</reference>
<evidence type="ECO:0000256" key="5">
    <source>
        <dbReference type="ARBA" id="ARBA00022500"/>
    </source>
</evidence>
<keyword evidence="11" id="KW-0282">Flagellum</keyword>
<dbReference type="GO" id="GO:0005886">
    <property type="term" value="C:plasma membrane"/>
    <property type="evidence" value="ECO:0007669"/>
    <property type="project" value="UniProtKB-SubCell"/>
</dbReference>
<evidence type="ECO:0000256" key="8">
    <source>
        <dbReference type="ARBA" id="ARBA00022989"/>
    </source>
</evidence>
<evidence type="ECO:0000256" key="3">
    <source>
        <dbReference type="ARBA" id="ARBA00008281"/>
    </source>
</evidence>
<keyword evidence="12" id="KW-1185">Reference proteome</keyword>